<evidence type="ECO:0000313" key="3">
    <source>
        <dbReference type="EMBL" id="TDQ50702.1"/>
    </source>
</evidence>
<feature type="domain" description="N-acyltransferase N-terminal" evidence="1">
    <location>
        <begin position="46"/>
        <end position="171"/>
    </location>
</feature>
<organism evidence="3 4">
    <name type="scientific">Actinorugispora endophytica</name>
    <dbReference type="NCBI Taxonomy" id="1605990"/>
    <lineage>
        <taxon>Bacteria</taxon>
        <taxon>Bacillati</taxon>
        <taxon>Actinomycetota</taxon>
        <taxon>Actinomycetes</taxon>
        <taxon>Streptosporangiales</taxon>
        <taxon>Nocardiopsidaceae</taxon>
        <taxon>Actinorugispora</taxon>
    </lineage>
</organism>
<sequence length="337" mass="36320">MGRMDRSLTASALGLDPAAASSLSTVVGFAEPPPAPLGPASEAGPVLDLLGLDGADRADLLALWPDEGWPRAARWLLDACYARVVADVGRPGWVDWPDLVSAADARVRCAPVYAFVAATPALVERHARLGVGRDVTEATLADVGRHVAKNRDMFGHVGLELPVWIALHYRGSLFEAGRLQYEPSRLGPGGAVTWYGADAGQGLPEELREGRPSARLHIPETGPLDPVAVEESLKRGRAVLAAATGGDVPVATCTSWLLDPQLKRYLDPGSNIIAFQDRFTLLDEGAPGDEDVFRFVFRRTRVVPDEVRATTRLERGVLDLLGRGGHWRARTGWLRLP</sequence>
<dbReference type="Gene3D" id="3.40.630.120">
    <property type="match status" value="1"/>
</dbReference>
<comment type="caution">
    <text evidence="3">The sequence shown here is derived from an EMBL/GenBank/DDBJ whole genome shotgun (WGS) entry which is preliminary data.</text>
</comment>
<dbReference type="AlphaFoldDB" id="A0A4R6UU73"/>
<protein>
    <recommendedName>
        <fullName evidence="5">GNAT-like C-terminal domain-containing protein</fullName>
    </recommendedName>
</protein>
<evidence type="ECO:0000259" key="2">
    <source>
        <dbReference type="Pfam" id="PF18164"/>
    </source>
</evidence>
<proteinExistence type="predicted"/>
<evidence type="ECO:0008006" key="5">
    <source>
        <dbReference type="Google" id="ProtNLM"/>
    </source>
</evidence>
<evidence type="ECO:0000313" key="4">
    <source>
        <dbReference type="Proteomes" id="UP000295281"/>
    </source>
</evidence>
<dbReference type="Proteomes" id="UP000295281">
    <property type="component" value="Unassembled WGS sequence"/>
</dbReference>
<dbReference type="InterPro" id="IPR041644">
    <property type="entry name" value="GNAT_C"/>
</dbReference>
<keyword evidence="4" id="KW-1185">Reference proteome</keyword>
<reference evidence="3 4" key="1">
    <citation type="submission" date="2019-03" db="EMBL/GenBank/DDBJ databases">
        <title>Genomic Encyclopedia of Type Strains, Phase IV (KMG-IV): sequencing the most valuable type-strain genomes for metagenomic binning, comparative biology and taxonomic classification.</title>
        <authorList>
            <person name="Goeker M."/>
        </authorList>
    </citation>
    <scope>NUCLEOTIDE SEQUENCE [LARGE SCALE GENOMIC DNA]</scope>
    <source>
        <strain evidence="3 4">DSM 46770</strain>
    </source>
</reference>
<dbReference type="EMBL" id="SNYN01000012">
    <property type="protein sequence ID" value="TDQ50702.1"/>
    <property type="molecule type" value="Genomic_DNA"/>
</dbReference>
<dbReference type="Pfam" id="PF18082">
    <property type="entry name" value="NAT_N"/>
    <property type="match status" value="1"/>
</dbReference>
<name>A0A4R6UU73_9ACTN</name>
<evidence type="ECO:0000259" key="1">
    <source>
        <dbReference type="Pfam" id="PF18082"/>
    </source>
</evidence>
<accession>A0A4R6UU73</accession>
<dbReference type="Pfam" id="PF18164">
    <property type="entry name" value="GNAT_C"/>
    <property type="match status" value="1"/>
</dbReference>
<dbReference type="InterPro" id="IPR041273">
    <property type="entry name" value="NAT_N"/>
</dbReference>
<gene>
    <name evidence="3" type="ORF">EV190_1127</name>
</gene>
<feature type="domain" description="GNAT-like C-terminal" evidence="2">
    <location>
        <begin position="173"/>
        <end position="334"/>
    </location>
</feature>